<evidence type="ECO:0000313" key="7">
    <source>
        <dbReference type="Proteomes" id="UP000316621"/>
    </source>
</evidence>
<dbReference type="Pfam" id="PF13499">
    <property type="entry name" value="EF-hand_7"/>
    <property type="match status" value="2"/>
</dbReference>
<dbReference type="InterPro" id="IPR018247">
    <property type="entry name" value="EF_Hand_1_Ca_BS"/>
</dbReference>
<keyword evidence="3" id="KW-0106">Calcium</keyword>
<protein>
    <recommendedName>
        <fullName evidence="5">EF-hand domain-containing protein</fullName>
    </recommendedName>
</protein>
<evidence type="ECO:0000256" key="1">
    <source>
        <dbReference type="ARBA" id="ARBA00022723"/>
    </source>
</evidence>
<dbReference type="AlphaFoldDB" id="A0A4Y7IPN9"/>
<proteinExistence type="predicted"/>
<dbReference type="SMART" id="SM00054">
    <property type="entry name" value="EFh"/>
    <property type="match status" value="4"/>
</dbReference>
<feature type="compositionally biased region" description="Polar residues" evidence="4">
    <location>
        <begin position="15"/>
        <end position="32"/>
    </location>
</feature>
<dbReference type="STRING" id="3469.A0A4Y7IPN9"/>
<dbReference type="InterPro" id="IPR002048">
    <property type="entry name" value="EF_hand_dom"/>
</dbReference>
<evidence type="ECO:0000256" key="4">
    <source>
        <dbReference type="SAM" id="MobiDB-lite"/>
    </source>
</evidence>
<keyword evidence="2" id="KW-0677">Repeat</keyword>
<feature type="domain" description="EF-hand" evidence="5">
    <location>
        <begin position="41"/>
        <end position="76"/>
    </location>
</feature>
<reference evidence="6 7" key="1">
    <citation type="journal article" date="2018" name="Science">
        <title>The opium poppy genome and morphinan production.</title>
        <authorList>
            <person name="Guo L."/>
            <person name="Winzer T."/>
            <person name="Yang X."/>
            <person name="Li Y."/>
            <person name="Ning Z."/>
            <person name="He Z."/>
            <person name="Teodor R."/>
            <person name="Lu Y."/>
            <person name="Bowser T.A."/>
            <person name="Graham I.A."/>
            <person name="Ye K."/>
        </authorList>
    </citation>
    <scope>NUCLEOTIDE SEQUENCE [LARGE SCALE GENOMIC DNA]</scope>
    <source>
        <strain evidence="7">cv. HN1</strain>
        <tissue evidence="6">Leaves</tissue>
    </source>
</reference>
<accession>A0A4Y7IPN9</accession>
<dbReference type="Gramene" id="RZC50854">
    <property type="protein sequence ID" value="RZC50854"/>
    <property type="gene ID" value="C5167_019286"/>
</dbReference>
<dbReference type="EMBL" id="CM010716">
    <property type="protein sequence ID" value="RZC50854.1"/>
    <property type="molecule type" value="Genomic_DNA"/>
</dbReference>
<dbReference type="OMA" id="AHAGENM"/>
<dbReference type="InterPro" id="IPR039647">
    <property type="entry name" value="EF_hand_pair_protein_CML-like"/>
</dbReference>
<gene>
    <name evidence="6" type="ORF">C5167_019286</name>
</gene>
<feature type="domain" description="EF-hand" evidence="5">
    <location>
        <begin position="112"/>
        <end position="147"/>
    </location>
</feature>
<evidence type="ECO:0000256" key="3">
    <source>
        <dbReference type="ARBA" id="ARBA00022837"/>
    </source>
</evidence>
<dbReference type="InterPro" id="IPR011992">
    <property type="entry name" value="EF-hand-dom_pair"/>
</dbReference>
<dbReference type="Proteomes" id="UP000316621">
    <property type="component" value="Chromosome 2"/>
</dbReference>
<dbReference type="PROSITE" id="PS00018">
    <property type="entry name" value="EF_HAND_1"/>
    <property type="match status" value="3"/>
</dbReference>
<organism evidence="6 7">
    <name type="scientific">Papaver somniferum</name>
    <name type="common">Opium poppy</name>
    <dbReference type="NCBI Taxonomy" id="3469"/>
    <lineage>
        <taxon>Eukaryota</taxon>
        <taxon>Viridiplantae</taxon>
        <taxon>Streptophyta</taxon>
        <taxon>Embryophyta</taxon>
        <taxon>Tracheophyta</taxon>
        <taxon>Spermatophyta</taxon>
        <taxon>Magnoliopsida</taxon>
        <taxon>Ranunculales</taxon>
        <taxon>Papaveraceae</taxon>
        <taxon>Papaveroideae</taxon>
        <taxon>Papaver</taxon>
    </lineage>
</organism>
<dbReference type="PANTHER" id="PTHR10891">
    <property type="entry name" value="EF-HAND CALCIUM-BINDING DOMAIN CONTAINING PROTEIN"/>
    <property type="match status" value="1"/>
</dbReference>
<dbReference type="FunFam" id="1.10.238.10:FF:000001">
    <property type="entry name" value="Calmodulin 1"/>
    <property type="match status" value="1"/>
</dbReference>
<name>A0A4Y7IPN9_PAPSO</name>
<evidence type="ECO:0000259" key="5">
    <source>
        <dbReference type="PROSITE" id="PS50222"/>
    </source>
</evidence>
<dbReference type="CDD" id="cd00051">
    <property type="entry name" value="EFh"/>
    <property type="match status" value="2"/>
</dbReference>
<evidence type="ECO:0000313" key="6">
    <source>
        <dbReference type="EMBL" id="RZC50854.1"/>
    </source>
</evidence>
<evidence type="ECO:0000256" key="2">
    <source>
        <dbReference type="ARBA" id="ARBA00022737"/>
    </source>
</evidence>
<keyword evidence="1" id="KW-0479">Metal-binding</keyword>
<feature type="region of interest" description="Disordered" evidence="4">
    <location>
        <begin position="10"/>
        <end position="32"/>
    </location>
</feature>
<dbReference type="OrthoDB" id="26525at2759"/>
<feature type="domain" description="EF-hand" evidence="5">
    <location>
        <begin position="77"/>
        <end position="111"/>
    </location>
</feature>
<dbReference type="GO" id="GO:0005509">
    <property type="term" value="F:calcium ion binding"/>
    <property type="evidence" value="ECO:0007669"/>
    <property type="project" value="InterPro"/>
</dbReference>
<dbReference type="PROSITE" id="PS50222">
    <property type="entry name" value="EF_HAND_2"/>
    <property type="match status" value="4"/>
</dbReference>
<sequence>MGFLSFLSKKKKPNKTLSVSETENLSSNRGEAALSSSVNSTVTVGFEEVFKKFDVDGDGKISYVELGSILSTLGYEATTEELEVMVKEVDSDGDGFIDLNEFLELNKIDSEKQVKDIEEAFAIVDTNGDGSISPSELQKLLKTLGDESSISDCKKIIKNFDCDGDGLVSLDEFKKMMFQGSNFLDRNGN</sequence>
<dbReference type="Gene3D" id="1.10.238.10">
    <property type="entry name" value="EF-hand"/>
    <property type="match status" value="2"/>
</dbReference>
<keyword evidence="7" id="KW-1185">Reference proteome</keyword>
<feature type="domain" description="EF-hand" evidence="5">
    <location>
        <begin position="148"/>
        <end position="183"/>
    </location>
</feature>
<dbReference type="SUPFAM" id="SSF47473">
    <property type="entry name" value="EF-hand"/>
    <property type="match status" value="1"/>
</dbReference>